<dbReference type="AlphaFoldDB" id="A0A951PV02"/>
<proteinExistence type="predicted"/>
<evidence type="ECO:0000313" key="1">
    <source>
        <dbReference type="EMBL" id="MBW4549476.1"/>
    </source>
</evidence>
<comment type="caution">
    <text evidence="1">The sequence shown here is derived from an EMBL/GenBank/DDBJ whole genome shotgun (WGS) entry which is preliminary data.</text>
</comment>
<dbReference type="EMBL" id="JAHHIF010000103">
    <property type="protein sequence ID" value="MBW4549476.1"/>
    <property type="molecule type" value="Genomic_DNA"/>
</dbReference>
<name>A0A951PV02_9CYAN</name>
<sequence length="118" mass="13384">MCITVTKDTDIPKTKGLSIVGSLWHVPLPLGSSKNSRVVVYFYNDRWFPITFYTLADAIALHHQAVREGRELVVFPPGLDPRTFEESYPTSDPIEDVSLSKKVFRKYTLLLLVLCLLS</sequence>
<reference evidence="1" key="2">
    <citation type="journal article" date="2022" name="Microbiol. Resour. Announc.">
        <title>Metagenome Sequencing to Explore Phylogenomics of Terrestrial Cyanobacteria.</title>
        <authorList>
            <person name="Ward R.D."/>
            <person name="Stajich J.E."/>
            <person name="Johansen J.R."/>
            <person name="Huntemann M."/>
            <person name="Clum A."/>
            <person name="Foster B."/>
            <person name="Foster B."/>
            <person name="Roux S."/>
            <person name="Palaniappan K."/>
            <person name="Varghese N."/>
            <person name="Mukherjee S."/>
            <person name="Reddy T.B.K."/>
            <person name="Daum C."/>
            <person name="Copeland A."/>
            <person name="Chen I.A."/>
            <person name="Ivanova N.N."/>
            <person name="Kyrpides N.C."/>
            <person name="Shapiro N."/>
            <person name="Eloe-Fadrosh E.A."/>
            <person name="Pietrasiak N."/>
        </authorList>
    </citation>
    <scope>NUCLEOTIDE SEQUENCE</scope>
    <source>
        <strain evidence="1">CPER-KK1</strain>
    </source>
</reference>
<accession>A0A951PV02</accession>
<dbReference type="Proteomes" id="UP000753908">
    <property type="component" value="Unassembled WGS sequence"/>
</dbReference>
<reference evidence="1" key="1">
    <citation type="submission" date="2021-05" db="EMBL/GenBank/DDBJ databases">
        <authorList>
            <person name="Pietrasiak N."/>
            <person name="Ward R."/>
            <person name="Stajich J.E."/>
            <person name="Kurbessoian T."/>
        </authorList>
    </citation>
    <scope>NUCLEOTIDE SEQUENCE</scope>
    <source>
        <strain evidence="1">CPER-KK1</strain>
    </source>
</reference>
<evidence type="ECO:0000313" key="2">
    <source>
        <dbReference type="Proteomes" id="UP000753908"/>
    </source>
</evidence>
<organism evidence="1 2">
    <name type="scientific">Symplocastrum torsivum CPER-KK1</name>
    <dbReference type="NCBI Taxonomy" id="450513"/>
    <lineage>
        <taxon>Bacteria</taxon>
        <taxon>Bacillati</taxon>
        <taxon>Cyanobacteriota</taxon>
        <taxon>Cyanophyceae</taxon>
        <taxon>Oscillatoriophycideae</taxon>
        <taxon>Oscillatoriales</taxon>
        <taxon>Microcoleaceae</taxon>
        <taxon>Symplocastrum</taxon>
    </lineage>
</organism>
<protein>
    <submittedName>
        <fullName evidence="1">Uncharacterized protein</fullName>
    </submittedName>
</protein>
<gene>
    <name evidence="1" type="ORF">KME25_34530</name>
</gene>